<keyword evidence="4" id="KW-0408">Iron</keyword>
<comment type="caution">
    <text evidence="7">The sequence shown here is derived from an EMBL/GenBank/DDBJ whole genome shotgun (WGS) entry which is preliminary data.</text>
</comment>
<dbReference type="InterPro" id="IPR017941">
    <property type="entry name" value="Rieske_2Fe-2S"/>
</dbReference>
<dbReference type="PROSITE" id="PS51296">
    <property type="entry name" value="RIESKE"/>
    <property type="match status" value="1"/>
</dbReference>
<protein>
    <submittedName>
        <fullName evidence="7">Nitrite reductase/ring-hydroxylating ferredoxin subunit</fullName>
    </submittedName>
</protein>
<dbReference type="RefSeq" id="WP_167073701.1">
    <property type="nucleotide sequence ID" value="NZ_JAAOZC010000006.1"/>
</dbReference>
<dbReference type="InterPro" id="IPR050584">
    <property type="entry name" value="Cholesterol_7-desaturase"/>
</dbReference>
<name>A0ABX0TVM9_9SPHN</name>
<dbReference type="Gene3D" id="2.102.10.10">
    <property type="entry name" value="Rieske [2Fe-2S] iron-sulphur domain"/>
    <property type="match status" value="1"/>
</dbReference>
<dbReference type="PANTHER" id="PTHR21266">
    <property type="entry name" value="IRON-SULFUR DOMAIN CONTAINING PROTEIN"/>
    <property type="match status" value="1"/>
</dbReference>
<evidence type="ECO:0000256" key="4">
    <source>
        <dbReference type="ARBA" id="ARBA00023004"/>
    </source>
</evidence>
<dbReference type="InterPro" id="IPR036922">
    <property type="entry name" value="Rieske_2Fe-2S_sf"/>
</dbReference>
<evidence type="ECO:0000313" key="8">
    <source>
        <dbReference type="Proteomes" id="UP000727456"/>
    </source>
</evidence>
<dbReference type="InterPro" id="IPR045623">
    <property type="entry name" value="LigXa_C"/>
</dbReference>
<keyword evidence="5" id="KW-0411">Iron-sulfur</keyword>
<accession>A0ABX0TVM9</accession>
<evidence type="ECO:0000256" key="5">
    <source>
        <dbReference type="ARBA" id="ARBA00023014"/>
    </source>
</evidence>
<proteinExistence type="predicted"/>
<sequence>MLTHEQNELLCRVGPGTPMGKLARSYWLPLLRSETLLADGAPQRIRVLGENFVAFRATDGRVGLIDEACPHRGVSMALARNGDCALTCLYHGWKVGVEGQLLDAPSEPIERREKFIKNIPVRHFPVREAAGVIWAYFGGGETPKFPDWEFNSLPANQVKAIRGECKSNWLQGFETVLDSAHLGILHKSGILASNVSSMDELRLTLDMPPVFKVVRVPYGLKEGAIRGFNDGTEYTRVREIVLPFFSFIPMRPGAVSQTFCYVPIDDYNHILWTFYYHSDRPLEEGETIAPMLPGTYDNFAAGLGGFENMWRQDRARMEQGHWSGLPGTVPTEDVVIAESMGPIVDRSKEHLGTSDVVIAQTRRRLLEMLREQEEGTLSRDPADRIDYAHIRGISLRYRGIDWSTIDAFNPPENITDPVPTE</sequence>
<dbReference type="SUPFAM" id="SSF50022">
    <property type="entry name" value="ISP domain"/>
    <property type="match status" value="1"/>
</dbReference>
<dbReference type="EMBL" id="JAAOZC010000006">
    <property type="protein sequence ID" value="NIJ08744.1"/>
    <property type="molecule type" value="Genomic_DNA"/>
</dbReference>
<dbReference type="Pfam" id="PF19301">
    <property type="entry name" value="LigXa_C"/>
    <property type="match status" value="1"/>
</dbReference>
<evidence type="ECO:0000256" key="2">
    <source>
        <dbReference type="ARBA" id="ARBA00022723"/>
    </source>
</evidence>
<evidence type="ECO:0000256" key="3">
    <source>
        <dbReference type="ARBA" id="ARBA00023002"/>
    </source>
</evidence>
<dbReference type="Gene3D" id="3.90.380.10">
    <property type="entry name" value="Naphthalene 1,2-dioxygenase Alpha Subunit, Chain A, domain 1"/>
    <property type="match status" value="1"/>
</dbReference>
<dbReference type="Proteomes" id="UP000727456">
    <property type="component" value="Unassembled WGS sequence"/>
</dbReference>
<keyword evidence="8" id="KW-1185">Reference proteome</keyword>
<feature type="domain" description="Rieske" evidence="6">
    <location>
        <begin position="27"/>
        <end position="135"/>
    </location>
</feature>
<keyword evidence="1" id="KW-0001">2Fe-2S</keyword>
<dbReference type="SUPFAM" id="SSF55961">
    <property type="entry name" value="Bet v1-like"/>
    <property type="match status" value="1"/>
</dbReference>
<keyword evidence="2" id="KW-0479">Metal-binding</keyword>
<reference evidence="7 8" key="1">
    <citation type="submission" date="2020-03" db="EMBL/GenBank/DDBJ databases">
        <title>Genomic Encyclopedia of Type Strains, Phase III (KMG-III): the genomes of soil and plant-associated and newly described type strains.</title>
        <authorList>
            <person name="Whitman W."/>
        </authorList>
    </citation>
    <scope>NUCLEOTIDE SEQUENCE [LARGE SCALE GENOMIC DNA]</scope>
    <source>
        <strain evidence="7 8">CECT 8804</strain>
    </source>
</reference>
<dbReference type="PANTHER" id="PTHR21266:SF59">
    <property type="entry name" value="BLR4922 PROTEIN"/>
    <property type="match status" value="1"/>
</dbReference>
<organism evidence="7 8">
    <name type="scientific">Sphingomonas vulcanisoli</name>
    <dbReference type="NCBI Taxonomy" id="1658060"/>
    <lineage>
        <taxon>Bacteria</taxon>
        <taxon>Pseudomonadati</taxon>
        <taxon>Pseudomonadota</taxon>
        <taxon>Alphaproteobacteria</taxon>
        <taxon>Sphingomonadales</taxon>
        <taxon>Sphingomonadaceae</taxon>
        <taxon>Sphingomonas</taxon>
    </lineage>
</organism>
<dbReference type="Pfam" id="PF00355">
    <property type="entry name" value="Rieske"/>
    <property type="match status" value="1"/>
</dbReference>
<evidence type="ECO:0000313" key="7">
    <source>
        <dbReference type="EMBL" id="NIJ08744.1"/>
    </source>
</evidence>
<evidence type="ECO:0000259" key="6">
    <source>
        <dbReference type="PROSITE" id="PS51296"/>
    </source>
</evidence>
<evidence type="ECO:0000256" key="1">
    <source>
        <dbReference type="ARBA" id="ARBA00022714"/>
    </source>
</evidence>
<keyword evidence="3" id="KW-0560">Oxidoreductase</keyword>
<gene>
    <name evidence="7" type="ORF">FHS31_002368</name>
</gene>